<evidence type="ECO:0000313" key="4">
    <source>
        <dbReference type="WBParaSite" id="TASK_0000276601-mRNA-1"/>
    </source>
</evidence>
<evidence type="ECO:0000256" key="1">
    <source>
        <dbReference type="SAM" id="MobiDB-lite"/>
    </source>
</evidence>
<sequence length="212" mass="23451">MDVNVTQSILSTVPSYPPQYANILLNVQPRFVEYVAEEHEDLAAPLTNMSAQTLHYVTEHVPRFGALLSNLSSTTLEAVLDKVSDGDIVQYLGGVDDEVVRALVAEVLSLTKHAPVEAMTTTLPLEEKEEEESEHKQREDEERRRRSLGMSKMGRSVPAKTLTKTPFATEAPLLTDEELELVRSNIPLIDKVLSTSSSRQLAITRGKVPDVA</sequence>
<accession>A0A0R3VZC2</accession>
<reference evidence="2 3" key="2">
    <citation type="submission" date="2018-11" db="EMBL/GenBank/DDBJ databases">
        <authorList>
            <consortium name="Pathogen Informatics"/>
        </authorList>
    </citation>
    <scope>NUCLEOTIDE SEQUENCE [LARGE SCALE GENOMIC DNA]</scope>
</reference>
<organism evidence="4">
    <name type="scientific">Taenia asiatica</name>
    <name type="common">Asian tapeworm</name>
    <dbReference type="NCBI Taxonomy" id="60517"/>
    <lineage>
        <taxon>Eukaryota</taxon>
        <taxon>Metazoa</taxon>
        <taxon>Spiralia</taxon>
        <taxon>Lophotrochozoa</taxon>
        <taxon>Platyhelminthes</taxon>
        <taxon>Cestoda</taxon>
        <taxon>Eucestoda</taxon>
        <taxon>Cyclophyllidea</taxon>
        <taxon>Taeniidae</taxon>
        <taxon>Taenia</taxon>
    </lineage>
</organism>
<evidence type="ECO:0000313" key="3">
    <source>
        <dbReference type="Proteomes" id="UP000282613"/>
    </source>
</evidence>
<dbReference type="WBParaSite" id="TASK_0000276601-mRNA-1">
    <property type="protein sequence ID" value="TASK_0000276601-mRNA-1"/>
    <property type="gene ID" value="TASK_0000276601"/>
</dbReference>
<feature type="compositionally biased region" description="Basic and acidic residues" evidence="1">
    <location>
        <begin position="133"/>
        <end position="144"/>
    </location>
</feature>
<gene>
    <name evidence="2" type="ORF">TASK_LOCUS2767</name>
</gene>
<feature type="region of interest" description="Disordered" evidence="1">
    <location>
        <begin position="119"/>
        <end position="164"/>
    </location>
</feature>
<keyword evidence="3" id="KW-1185">Reference proteome</keyword>
<dbReference type="Proteomes" id="UP000282613">
    <property type="component" value="Unassembled WGS sequence"/>
</dbReference>
<proteinExistence type="predicted"/>
<protein>
    <submittedName>
        <fullName evidence="4">CUE domain-containing protein</fullName>
    </submittedName>
</protein>
<dbReference type="EMBL" id="UYRS01002943">
    <property type="protein sequence ID" value="VDK26102.1"/>
    <property type="molecule type" value="Genomic_DNA"/>
</dbReference>
<evidence type="ECO:0000313" key="2">
    <source>
        <dbReference type="EMBL" id="VDK26102.1"/>
    </source>
</evidence>
<dbReference type="AlphaFoldDB" id="A0A0R3VZC2"/>
<reference evidence="4" key="1">
    <citation type="submission" date="2017-02" db="UniProtKB">
        <authorList>
            <consortium name="WormBaseParasite"/>
        </authorList>
    </citation>
    <scope>IDENTIFICATION</scope>
</reference>
<name>A0A0R3VZC2_TAEAS</name>
<dbReference type="OrthoDB" id="6299121at2759"/>